<dbReference type="EMBL" id="CP042467">
    <property type="protein sequence ID" value="QED29558.1"/>
    <property type="molecule type" value="Genomic_DNA"/>
</dbReference>
<dbReference type="Pfam" id="PF09650">
    <property type="entry name" value="PHA_gran_rgn"/>
    <property type="match status" value="1"/>
</dbReference>
<reference evidence="1 2" key="1">
    <citation type="submission" date="2019-08" db="EMBL/GenBank/DDBJ databases">
        <authorList>
            <person name="Liang Q."/>
        </authorList>
    </citation>
    <scope>NUCLEOTIDE SEQUENCE [LARGE SCALE GENOMIC DNA]</scope>
    <source>
        <strain evidence="1 2">V1718</strain>
    </source>
</reference>
<evidence type="ECO:0000313" key="2">
    <source>
        <dbReference type="Proteomes" id="UP000321595"/>
    </source>
</evidence>
<dbReference type="InterPro" id="IPR013433">
    <property type="entry name" value="PHA_gran_rgn"/>
</dbReference>
<dbReference type="Proteomes" id="UP000321595">
    <property type="component" value="Chromosome"/>
</dbReference>
<proteinExistence type="predicted"/>
<evidence type="ECO:0008006" key="3">
    <source>
        <dbReference type="Google" id="ProtNLM"/>
    </source>
</evidence>
<dbReference type="KEGG" id="bbae:FRD01_20425"/>
<protein>
    <recommendedName>
        <fullName evidence="3">Polyhydroxyalkanoic acid synthase</fullName>
    </recommendedName>
</protein>
<evidence type="ECO:0000313" key="1">
    <source>
        <dbReference type="EMBL" id="QED29558.1"/>
    </source>
</evidence>
<organism evidence="1 2">
    <name type="scientific">Microvenator marinus</name>
    <dbReference type="NCBI Taxonomy" id="2600177"/>
    <lineage>
        <taxon>Bacteria</taxon>
        <taxon>Deltaproteobacteria</taxon>
        <taxon>Bradymonadales</taxon>
        <taxon>Microvenatoraceae</taxon>
        <taxon>Microvenator</taxon>
    </lineage>
</organism>
<gene>
    <name evidence="1" type="ORF">FRD01_20425</name>
</gene>
<dbReference type="AlphaFoldDB" id="A0A5B8XX39"/>
<accession>A0A5B8XX39</accession>
<keyword evidence="2" id="KW-1185">Reference proteome</keyword>
<dbReference type="OrthoDB" id="5519662at2"/>
<name>A0A5B8XX39_9DELT</name>
<sequence length="141" mass="16150">MMPETIEIRYANGLLRAKLRPSKRTTFKEGVLNMKHVIKHDLNIDLARKAMKKAFEMYVAKFEKYNPTANWTSENQVKIGFEAKGVKIQGDVDLRPNEIEVDMSVPFLLKPFQGKAIDVVDKEIKEWIGKAKNGELDDVEA</sequence>